<organism evidence="1 2">
    <name type="scientific">Yinghuangia aomiensis</name>
    <dbReference type="NCBI Taxonomy" id="676205"/>
    <lineage>
        <taxon>Bacteria</taxon>
        <taxon>Bacillati</taxon>
        <taxon>Actinomycetota</taxon>
        <taxon>Actinomycetes</taxon>
        <taxon>Kitasatosporales</taxon>
        <taxon>Streptomycetaceae</taxon>
        <taxon>Yinghuangia</taxon>
    </lineage>
</organism>
<dbReference type="RefSeq" id="WP_345676810.1">
    <property type="nucleotide sequence ID" value="NZ_BAABHS010000013.1"/>
</dbReference>
<reference evidence="2" key="1">
    <citation type="journal article" date="2019" name="Int. J. Syst. Evol. Microbiol.">
        <title>The Global Catalogue of Microorganisms (GCM) 10K type strain sequencing project: providing services to taxonomists for standard genome sequencing and annotation.</title>
        <authorList>
            <consortium name="The Broad Institute Genomics Platform"/>
            <consortium name="The Broad Institute Genome Sequencing Center for Infectious Disease"/>
            <person name="Wu L."/>
            <person name="Ma J."/>
        </authorList>
    </citation>
    <scope>NUCLEOTIDE SEQUENCE [LARGE SCALE GENOMIC DNA]</scope>
    <source>
        <strain evidence="2">JCM 17986</strain>
    </source>
</reference>
<protein>
    <recommendedName>
        <fullName evidence="3">Nudix hydrolase domain-containing protein</fullName>
    </recommendedName>
</protein>
<gene>
    <name evidence="1" type="ORF">GCM10023205_38790</name>
</gene>
<evidence type="ECO:0000313" key="1">
    <source>
        <dbReference type="EMBL" id="GAA4969706.1"/>
    </source>
</evidence>
<comment type="caution">
    <text evidence="1">The sequence shown here is derived from an EMBL/GenBank/DDBJ whole genome shotgun (WGS) entry which is preliminary data.</text>
</comment>
<proteinExistence type="predicted"/>
<evidence type="ECO:0008006" key="3">
    <source>
        <dbReference type="Google" id="ProtNLM"/>
    </source>
</evidence>
<accession>A0ABP9HFN4</accession>
<evidence type="ECO:0000313" key="2">
    <source>
        <dbReference type="Proteomes" id="UP001500466"/>
    </source>
</evidence>
<sequence>MHRPFRLGPLTTTCLIRAGDGAAAIPERNVRARVVPGEPFPANLPADLAAARERVRHVHESGACRRHWNSPTFRLAAFTAGRDADEELVLDLGFSPSDYYTSLAAQGVDCAAGAARAAGARPGADLLPGVSFGVNVAAVTGDGRMVFSRRSAQVAVNPGLWNSSANEGLSRAHDVAGDGTVDLFGAARRALAEELTVFDADLAGLDLLSVVVDQRRLQWGALFCARLTCTEELLRQRWTRGMHDPWEHSEFAFVPADPAGVLGFLLDTARQDSWTACAPALFYHALVRTTAVSGGARPARGVVEAALERLLVSAPT</sequence>
<dbReference type="Proteomes" id="UP001500466">
    <property type="component" value="Unassembled WGS sequence"/>
</dbReference>
<keyword evidence="2" id="KW-1185">Reference proteome</keyword>
<name>A0ABP9HFN4_9ACTN</name>
<dbReference type="EMBL" id="BAABHS010000013">
    <property type="protein sequence ID" value="GAA4969706.1"/>
    <property type="molecule type" value="Genomic_DNA"/>
</dbReference>